<feature type="transmembrane region" description="Helical" evidence="12">
    <location>
        <begin position="20"/>
        <end position="39"/>
    </location>
</feature>
<organism evidence="13 14">
    <name type="scientific">Aromatoleum anaerobium</name>
    <dbReference type="NCBI Taxonomy" id="182180"/>
    <lineage>
        <taxon>Bacteria</taxon>
        <taxon>Pseudomonadati</taxon>
        <taxon>Pseudomonadota</taxon>
        <taxon>Betaproteobacteria</taxon>
        <taxon>Rhodocyclales</taxon>
        <taxon>Rhodocyclaceae</taxon>
        <taxon>Aromatoleum</taxon>
    </lineage>
</organism>
<keyword evidence="8 12" id="KW-0812">Transmembrane</keyword>
<dbReference type="EMBL" id="WTVG01000034">
    <property type="protein sequence ID" value="NMG25535.1"/>
    <property type="molecule type" value="Genomic_DNA"/>
</dbReference>
<keyword evidence="10 12" id="KW-1133">Transmembrane helix</keyword>
<dbReference type="Proteomes" id="UP000615989">
    <property type="component" value="Unassembled WGS sequence"/>
</dbReference>
<evidence type="ECO:0000256" key="2">
    <source>
        <dbReference type="ARBA" id="ARBA00004377"/>
    </source>
</evidence>
<dbReference type="InterPro" id="IPR007078">
    <property type="entry name" value="Haem_export_protD_CcmD"/>
</dbReference>
<dbReference type="PANTHER" id="PTHR37531:SF1">
    <property type="entry name" value="HEME EXPORTER PROTEIN D"/>
    <property type="match status" value="1"/>
</dbReference>
<dbReference type="InterPro" id="IPR052075">
    <property type="entry name" value="Heme_exporter_D"/>
</dbReference>
<proteinExistence type="inferred from homology"/>
<sequence length="71" mass="8115">MMQWESWSAFWQMGGAAPFVWGSYGITALLVVGELIMVMRRRKDALRRLLRLRRAKAGGSGGRRAFEEIVE</sequence>
<accession>A0ABX1PQ71</accession>
<evidence type="ECO:0000256" key="9">
    <source>
        <dbReference type="ARBA" id="ARBA00022748"/>
    </source>
</evidence>
<keyword evidence="6 12" id="KW-1003">Cell membrane</keyword>
<dbReference type="NCBIfam" id="TIGR03141">
    <property type="entry name" value="cytochro_ccmD"/>
    <property type="match status" value="1"/>
</dbReference>
<keyword evidence="9 12" id="KW-0201">Cytochrome c-type biogenesis</keyword>
<dbReference type="Pfam" id="PF04995">
    <property type="entry name" value="CcmD"/>
    <property type="match status" value="1"/>
</dbReference>
<keyword evidence="5 12" id="KW-0813">Transport</keyword>
<evidence type="ECO:0000256" key="4">
    <source>
        <dbReference type="ARBA" id="ARBA00016461"/>
    </source>
</evidence>
<evidence type="ECO:0000256" key="7">
    <source>
        <dbReference type="ARBA" id="ARBA00022519"/>
    </source>
</evidence>
<gene>
    <name evidence="13" type="primary">ccmD</name>
    <name evidence="13" type="ORF">GO606_12525</name>
</gene>
<comment type="similarity">
    <text evidence="3 12">Belongs to the CcmD/CycX/HelD family.</text>
</comment>
<protein>
    <recommendedName>
        <fullName evidence="4 12">Heme exporter protein D</fullName>
    </recommendedName>
</protein>
<evidence type="ECO:0000256" key="5">
    <source>
        <dbReference type="ARBA" id="ARBA00022448"/>
    </source>
</evidence>
<keyword evidence="7 12" id="KW-0997">Cell inner membrane</keyword>
<evidence type="ECO:0000256" key="1">
    <source>
        <dbReference type="ARBA" id="ARBA00002442"/>
    </source>
</evidence>
<evidence type="ECO:0000256" key="8">
    <source>
        <dbReference type="ARBA" id="ARBA00022692"/>
    </source>
</evidence>
<comment type="caution">
    <text evidence="13">The sequence shown here is derived from an EMBL/GenBank/DDBJ whole genome shotgun (WGS) entry which is preliminary data.</text>
</comment>
<evidence type="ECO:0000313" key="13">
    <source>
        <dbReference type="EMBL" id="NMG25535.1"/>
    </source>
</evidence>
<evidence type="ECO:0000256" key="12">
    <source>
        <dbReference type="RuleBase" id="RU363101"/>
    </source>
</evidence>
<name>A0ABX1PQ71_9RHOO</name>
<evidence type="ECO:0000256" key="11">
    <source>
        <dbReference type="ARBA" id="ARBA00023136"/>
    </source>
</evidence>
<evidence type="ECO:0000256" key="6">
    <source>
        <dbReference type="ARBA" id="ARBA00022475"/>
    </source>
</evidence>
<evidence type="ECO:0000313" key="14">
    <source>
        <dbReference type="Proteomes" id="UP000615989"/>
    </source>
</evidence>
<reference evidence="13" key="1">
    <citation type="submission" date="2019-12" db="EMBL/GenBank/DDBJ databases">
        <title>Comparative genomics gives insights into the taxonomy of the Azoarcus-Aromatoleum group and reveals separate origins of nif in the plant-associated Azoarcus and non-plant-associated Aromatoleum sub-groups.</title>
        <authorList>
            <person name="Lafos M."/>
            <person name="Maluk M."/>
            <person name="Batista M."/>
            <person name="Junghare M."/>
            <person name="Carmona M."/>
            <person name="Faoro H."/>
            <person name="Cruz L.M."/>
            <person name="Battistoni F."/>
            <person name="De Souza E."/>
            <person name="Pedrosa F."/>
            <person name="Chen W.-M."/>
            <person name="Poole P.S."/>
            <person name="Dixon R.A."/>
            <person name="James E.K."/>
        </authorList>
    </citation>
    <scope>NUCLEOTIDE SEQUENCE</scope>
    <source>
        <strain evidence="13">LuFRes1</strain>
    </source>
</reference>
<keyword evidence="11 12" id="KW-0472">Membrane</keyword>
<dbReference type="PANTHER" id="PTHR37531">
    <property type="entry name" value="HEME EXPORTER PROTEIN D"/>
    <property type="match status" value="1"/>
</dbReference>
<evidence type="ECO:0000256" key="3">
    <source>
        <dbReference type="ARBA" id="ARBA00008741"/>
    </source>
</evidence>
<evidence type="ECO:0000256" key="10">
    <source>
        <dbReference type="ARBA" id="ARBA00022989"/>
    </source>
</evidence>
<keyword evidence="14" id="KW-1185">Reference proteome</keyword>
<comment type="function">
    <text evidence="1 12">Required for the export of heme to the periplasm for the biogenesis of c-type cytochromes.</text>
</comment>
<comment type="subcellular location">
    <subcellularLocation>
        <location evidence="2 12">Cell inner membrane</location>
        <topology evidence="2 12">Single-pass membrane protein</topology>
    </subcellularLocation>
</comment>